<evidence type="ECO:0000313" key="2">
    <source>
        <dbReference type="Proteomes" id="UP000616885"/>
    </source>
</evidence>
<organism evidence="1 2">
    <name type="scientific">Bionectria ochroleuca</name>
    <name type="common">Gliocladium roseum</name>
    <dbReference type="NCBI Taxonomy" id="29856"/>
    <lineage>
        <taxon>Eukaryota</taxon>
        <taxon>Fungi</taxon>
        <taxon>Dikarya</taxon>
        <taxon>Ascomycota</taxon>
        <taxon>Pezizomycotina</taxon>
        <taxon>Sordariomycetes</taxon>
        <taxon>Hypocreomycetidae</taxon>
        <taxon>Hypocreales</taxon>
        <taxon>Bionectriaceae</taxon>
        <taxon>Clonostachys</taxon>
    </lineage>
</organism>
<reference evidence="1" key="1">
    <citation type="submission" date="2020-10" db="EMBL/GenBank/DDBJ databases">
        <title>High-Quality Genome Resource of Clonostachys rosea strain S41 by Oxford Nanopore Long-Read Sequencing.</title>
        <authorList>
            <person name="Wang H."/>
        </authorList>
    </citation>
    <scope>NUCLEOTIDE SEQUENCE</scope>
    <source>
        <strain evidence="1">S41</strain>
    </source>
</reference>
<proteinExistence type="predicted"/>
<accession>A0A8H7TQN0</accession>
<evidence type="ECO:0000313" key="1">
    <source>
        <dbReference type="EMBL" id="KAF9755550.1"/>
    </source>
</evidence>
<protein>
    <submittedName>
        <fullName evidence="1">Uncharacterized protein</fullName>
    </submittedName>
</protein>
<comment type="caution">
    <text evidence="1">The sequence shown here is derived from an EMBL/GenBank/DDBJ whole genome shotgun (WGS) entry which is preliminary data.</text>
</comment>
<dbReference type="Proteomes" id="UP000616885">
    <property type="component" value="Unassembled WGS sequence"/>
</dbReference>
<gene>
    <name evidence="1" type="ORF">IM811_010991</name>
</gene>
<sequence>MVNAWMRVTPETVDSLTFVFVSQLSDLDKMPKLKCYRIQGIPSATTEDQIKKLINECLPTPLDGPRITLASCRPRWLTSTVMLQETLETFNYPVDDDFLGITPLHGNELSLVDIIAVPGLGSHAIGGFKLKNGTTNWFRDFLPEDIPQARLLAYGYDSSLAATDAKYSIGDLAKTFLTPSWPFVTTRTHLRGQLSLLDTASVGC</sequence>
<name>A0A8H7TQN0_BIOOC</name>
<dbReference type="AlphaFoldDB" id="A0A8H7TQN0"/>
<dbReference type="EMBL" id="JADCTT010000003">
    <property type="protein sequence ID" value="KAF9755550.1"/>
    <property type="molecule type" value="Genomic_DNA"/>
</dbReference>